<proteinExistence type="predicted"/>
<protein>
    <submittedName>
        <fullName evidence="2">Uncharacterized protein</fullName>
    </submittedName>
</protein>
<keyword evidence="3" id="KW-1185">Reference proteome</keyword>
<dbReference type="Proteomes" id="UP000054783">
    <property type="component" value="Unassembled WGS sequence"/>
</dbReference>
<accession>A0A0V1AE64</accession>
<dbReference type="EMBL" id="JYDQ01000005">
    <property type="protein sequence ID" value="KRY23115.1"/>
    <property type="molecule type" value="Genomic_DNA"/>
</dbReference>
<gene>
    <name evidence="2" type="ORF">T12_1120</name>
</gene>
<evidence type="ECO:0000256" key="1">
    <source>
        <dbReference type="SAM" id="MobiDB-lite"/>
    </source>
</evidence>
<name>A0A0V1AE64_9BILA</name>
<reference evidence="2 3" key="1">
    <citation type="submission" date="2015-01" db="EMBL/GenBank/DDBJ databases">
        <title>Evolution of Trichinella species and genotypes.</title>
        <authorList>
            <person name="Korhonen P.K."/>
            <person name="Edoardo P."/>
            <person name="Giuseppe L.R."/>
            <person name="Gasser R.B."/>
        </authorList>
    </citation>
    <scope>NUCLEOTIDE SEQUENCE [LARGE SCALE GENOMIC DNA]</scope>
    <source>
        <strain evidence="2">ISS2496</strain>
    </source>
</reference>
<evidence type="ECO:0000313" key="2">
    <source>
        <dbReference type="EMBL" id="KRY23115.1"/>
    </source>
</evidence>
<dbReference type="AlphaFoldDB" id="A0A0V1AE64"/>
<feature type="compositionally biased region" description="Polar residues" evidence="1">
    <location>
        <begin position="17"/>
        <end position="38"/>
    </location>
</feature>
<sequence length="63" mass="6919">MPELLIRDRGMEFSPTFLTSTSKRTTLEQPPTSDSCNASLLLGVPSDESKQLSRHSALQLLAD</sequence>
<evidence type="ECO:0000313" key="3">
    <source>
        <dbReference type="Proteomes" id="UP000054783"/>
    </source>
</evidence>
<feature type="region of interest" description="Disordered" evidence="1">
    <location>
        <begin position="17"/>
        <end position="41"/>
    </location>
</feature>
<organism evidence="2 3">
    <name type="scientific">Trichinella patagoniensis</name>
    <dbReference type="NCBI Taxonomy" id="990121"/>
    <lineage>
        <taxon>Eukaryota</taxon>
        <taxon>Metazoa</taxon>
        <taxon>Ecdysozoa</taxon>
        <taxon>Nematoda</taxon>
        <taxon>Enoplea</taxon>
        <taxon>Dorylaimia</taxon>
        <taxon>Trichinellida</taxon>
        <taxon>Trichinellidae</taxon>
        <taxon>Trichinella</taxon>
    </lineage>
</organism>
<comment type="caution">
    <text evidence="2">The sequence shown here is derived from an EMBL/GenBank/DDBJ whole genome shotgun (WGS) entry which is preliminary data.</text>
</comment>